<accession>A0A840J844</accession>
<dbReference type="AlphaFoldDB" id="A0A840J844"/>
<dbReference type="EMBL" id="JACHMG010000001">
    <property type="protein sequence ID" value="MBB4689644.1"/>
    <property type="molecule type" value="Genomic_DNA"/>
</dbReference>
<proteinExistence type="predicted"/>
<name>A0A840J844_9PSEU</name>
<evidence type="ECO:0000313" key="2">
    <source>
        <dbReference type="Proteomes" id="UP000581769"/>
    </source>
</evidence>
<gene>
    <name evidence="1" type="ORF">BJY18_007129</name>
</gene>
<keyword evidence="2" id="KW-1185">Reference proteome</keyword>
<dbReference type="RefSeq" id="WP_184784138.1">
    <property type="nucleotide sequence ID" value="NZ_JACHMG010000001.1"/>
</dbReference>
<evidence type="ECO:0000313" key="1">
    <source>
        <dbReference type="EMBL" id="MBB4689644.1"/>
    </source>
</evidence>
<comment type="caution">
    <text evidence="1">The sequence shown here is derived from an EMBL/GenBank/DDBJ whole genome shotgun (WGS) entry which is preliminary data.</text>
</comment>
<reference evidence="1 2" key="1">
    <citation type="submission" date="2020-08" db="EMBL/GenBank/DDBJ databases">
        <title>Sequencing the genomes of 1000 actinobacteria strains.</title>
        <authorList>
            <person name="Klenk H.-P."/>
        </authorList>
    </citation>
    <scope>NUCLEOTIDE SEQUENCE [LARGE SCALE GENOMIC DNA]</scope>
    <source>
        <strain evidence="1 2">DSM 45859</strain>
    </source>
</reference>
<dbReference type="Proteomes" id="UP000581769">
    <property type="component" value="Unassembled WGS sequence"/>
</dbReference>
<sequence length="93" mass="10285">MLEAGAAVLRRLSESKVPCVEPDRQARALLSEPGALTAALNRYRVSRRNLRIGETTVPTLYVWSTDDVFFGSTATLGTENQVIGPYWFEQPTA</sequence>
<organism evidence="1 2">
    <name type="scientific">Amycolatopsis jiangsuensis</name>
    <dbReference type="NCBI Taxonomy" id="1181879"/>
    <lineage>
        <taxon>Bacteria</taxon>
        <taxon>Bacillati</taxon>
        <taxon>Actinomycetota</taxon>
        <taxon>Actinomycetes</taxon>
        <taxon>Pseudonocardiales</taxon>
        <taxon>Pseudonocardiaceae</taxon>
        <taxon>Amycolatopsis</taxon>
    </lineage>
</organism>
<protein>
    <submittedName>
        <fullName evidence="1">Uncharacterized protein</fullName>
    </submittedName>
</protein>